<dbReference type="InterPro" id="IPR010475">
    <property type="entry name" value="AKH/RPCH_hormone"/>
</dbReference>
<evidence type="ECO:0000256" key="1">
    <source>
        <dbReference type="ARBA" id="ARBA00004613"/>
    </source>
</evidence>
<dbReference type="GO" id="GO:0007218">
    <property type="term" value="P:neuropeptide signaling pathway"/>
    <property type="evidence" value="ECO:0007669"/>
    <property type="project" value="UniProtKB-KW"/>
</dbReference>
<evidence type="ECO:0000256" key="2">
    <source>
        <dbReference type="ARBA" id="ARBA00006145"/>
    </source>
</evidence>
<dbReference type="Pfam" id="PF06377">
    <property type="entry name" value="Adipokin_hormo"/>
    <property type="match status" value="1"/>
</dbReference>
<keyword evidence="3" id="KW-0964">Secreted</keyword>
<accession>A0A9N9XQ98</accession>
<dbReference type="EMBL" id="OU900108">
    <property type="protein sequence ID" value="CAG9857832.1"/>
    <property type="molecule type" value="Genomic_DNA"/>
</dbReference>
<comment type="subcellular location">
    <subcellularLocation>
        <location evidence="1">Secreted</location>
    </subcellularLocation>
</comment>
<proteinExistence type="inferred from homology"/>
<feature type="chain" id="PRO_5040353942" description="Adipokinetic hormone" evidence="7">
    <location>
        <begin position="26"/>
        <end position="87"/>
    </location>
</feature>
<keyword evidence="4" id="KW-0372">Hormone</keyword>
<evidence type="ECO:0008006" key="10">
    <source>
        <dbReference type="Google" id="ProtNLM"/>
    </source>
</evidence>
<dbReference type="Proteomes" id="UP001153712">
    <property type="component" value="Chromosome 15"/>
</dbReference>
<dbReference type="AlphaFoldDB" id="A0A9N9XQ98"/>
<name>A0A9N9XQ98_PHYSR</name>
<dbReference type="OrthoDB" id="8196018at2759"/>
<feature type="signal peptide" evidence="7">
    <location>
        <begin position="1"/>
        <end position="25"/>
    </location>
</feature>
<organism evidence="8 9">
    <name type="scientific">Phyllotreta striolata</name>
    <name type="common">Striped flea beetle</name>
    <name type="synonym">Crioceris striolata</name>
    <dbReference type="NCBI Taxonomy" id="444603"/>
    <lineage>
        <taxon>Eukaryota</taxon>
        <taxon>Metazoa</taxon>
        <taxon>Ecdysozoa</taxon>
        <taxon>Arthropoda</taxon>
        <taxon>Hexapoda</taxon>
        <taxon>Insecta</taxon>
        <taxon>Pterygota</taxon>
        <taxon>Neoptera</taxon>
        <taxon>Endopterygota</taxon>
        <taxon>Coleoptera</taxon>
        <taxon>Polyphaga</taxon>
        <taxon>Cucujiformia</taxon>
        <taxon>Chrysomeloidea</taxon>
        <taxon>Chrysomelidae</taxon>
        <taxon>Galerucinae</taxon>
        <taxon>Alticini</taxon>
        <taxon>Phyllotreta</taxon>
    </lineage>
</organism>
<dbReference type="GO" id="GO:0005576">
    <property type="term" value="C:extracellular region"/>
    <property type="evidence" value="ECO:0007669"/>
    <property type="project" value="UniProtKB-SubCell"/>
</dbReference>
<keyword evidence="6" id="KW-0527">Neuropeptide</keyword>
<dbReference type="GO" id="GO:0005179">
    <property type="term" value="F:hormone activity"/>
    <property type="evidence" value="ECO:0007669"/>
    <property type="project" value="UniProtKB-KW"/>
</dbReference>
<evidence type="ECO:0000256" key="7">
    <source>
        <dbReference type="SAM" id="SignalP"/>
    </source>
</evidence>
<evidence type="ECO:0000256" key="6">
    <source>
        <dbReference type="ARBA" id="ARBA00023320"/>
    </source>
</evidence>
<evidence type="ECO:0000256" key="3">
    <source>
        <dbReference type="ARBA" id="ARBA00022525"/>
    </source>
</evidence>
<evidence type="ECO:0000256" key="4">
    <source>
        <dbReference type="ARBA" id="ARBA00022702"/>
    </source>
</evidence>
<sequence>MGNNGLYSLCLFLLISTLCIYNSEEQLTFSKSWSPGGKRSEENRNFQLNIPANAICHFLINQIRQMNACPNPQVNNEVENFLMHNQI</sequence>
<evidence type="ECO:0000313" key="8">
    <source>
        <dbReference type="EMBL" id="CAG9857832.1"/>
    </source>
</evidence>
<evidence type="ECO:0000256" key="5">
    <source>
        <dbReference type="ARBA" id="ARBA00022729"/>
    </source>
</evidence>
<gene>
    <name evidence="8" type="ORF">PHYEVI_LOCUS4230</name>
</gene>
<reference evidence="8" key="1">
    <citation type="submission" date="2022-01" db="EMBL/GenBank/DDBJ databases">
        <authorList>
            <person name="King R."/>
        </authorList>
    </citation>
    <scope>NUCLEOTIDE SEQUENCE</scope>
</reference>
<evidence type="ECO:0000313" key="9">
    <source>
        <dbReference type="Proteomes" id="UP001153712"/>
    </source>
</evidence>
<keyword evidence="5 7" id="KW-0732">Signal</keyword>
<protein>
    <recommendedName>
        <fullName evidence="10">Adipokinetic hormone</fullName>
    </recommendedName>
</protein>
<comment type="similarity">
    <text evidence="2">Belongs to the AKH/HRTH/RPCH family.</text>
</comment>
<keyword evidence="9" id="KW-1185">Reference proteome</keyword>